<organism evidence="2 3">
    <name type="scientific">Clostridium perfringens</name>
    <dbReference type="NCBI Taxonomy" id="1502"/>
    <lineage>
        <taxon>Bacteria</taxon>
        <taxon>Bacillati</taxon>
        <taxon>Bacillota</taxon>
        <taxon>Clostridia</taxon>
        <taxon>Eubacteriales</taxon>
        <taxon>Clostridiaceae</taxon>
        <taxon>Clostridium</taxon>
    </lineage>
</organism>
<dbReference type="EMBL" id="WNVG01001187">
    <property type="protein sequence ID" value="MDZ5035033.1"/>
    <property type="molecule type" value="Genomic_DNA"/>
</dbReference>
<feature type="domain" description="Glyoxalase/fosfomycin resistance/dioxygenase" evidence="1">
    <location>
        <begin position="29"/>
        <end position="135"/>
    </location>
</feature>
<gene>
    <name evidence="2" type="ORF">GNF81_20315</name>
</gene>
<dbReference type="Proteomes" id="UP001289066">
    <property type="component" value="Unassembled WGS sequence"/>
</dbReference>
<evidence type="ECO:0000313" key="2">
    <source>
        <dbReference type="EMBL" id="MDZ5035033.1"/>
    </source>
</evidence>
<protein>
    <recommendedName>
        <fullName evidence="1">Glyoxalase/fosfomycin resistance/dioxygenase domain-containing protein</fullName>
    </recommendedName>
</protein>
<comment type="caution">
    <text evidence="2">The sequence shown here is derived from an EMBL/GenBank/DDBJ whole genome shotgun (WGS) entry which is preliminary data.</text>
</comment>
<dbReference type="Pfam" id="PF00903">
    <property type="entry name" value="Glyoxalase"/>
    <property type="match status" value="1"/>
</dbReference>
<dbReference type="InterPro" id="IPR004360">
    <property type="entry name" value="Glyas_Fos-R_dOase_dom"/>
</dbReference>
<feature type="non-terminal residue" evidence="2">
    <location>
        <position position="144"/>
    </location>
</feature>
<proteinExistence type="predicted"/>
<dbReference type="SUPFAM" id="SSF54593">
    <property type="entry name" value="Glyoxalase/Bleomycin resistance protein/Dihydroxybiphenyl dioxygenase"/>
    <property type="match status" value="1"/>
</dbReference>
<sequence length="144" mass="16484">MDIANYKIKEGNLLKNNEVKLINVCPVFISEDVQKTVDFYAEKLGFKFATHYDKRDNFATIYRDSIEFVIVQSKFGQMQSNTKRYGAGYDAYIDTDTVGGVDIIYEEFVSKGVHIVSKPHKTDYGSYEFVIEDIDKRLIGIGLI</sequence>
<dbReference type="AlphaFoldDB" id="A0AAW9J8V1"/>
<dbReference type="InterPro" id="IPR029068">
    <property type="entry name" value="Glyas_Bleomycin-R_OHBP_Dase"/>
</dbReference>
<accession>A0AAW9J8V1</accession>
<name>A0AAW9J8V1_CLOPF</name>
<dbReference type="Gene3D" id="3.10.180.10">
    <property type="entry name" value="2,3-Dihydroxybiphenyl 1,2-Dioxygenase, domain 1"/>
    <property type="match status" value="1"/>
</dbReference>
<evidence type="ECO:0000259" key="1">
    <source>
        <dbReference type="Pfam" id="PF00903"/>
    </source>
</evidence>
<evidence type="ECO:0000313" key="3">
    <source>
        <dbReference type="Proteomes" id="UP001289066"/>
    </source>
</evidence>
<reference evidence="2" key="1">
    <citation type="submission" date="2019-11" db="EMBL/GenBank/DDBJ databases">
        <title>Characterization of Clostridium perfringens isolates from swine manure treated agricultural soils.</title>
        <authorList>
            <person name="Wushke S.T."/>
        </authorList>
    </citation>
    <scope>NUCLEOTIDE SEQUENCE</scope>
    <source>
        <strain evidence="2">X15</strain>
    </source>
</reference>